<protein>
    <recommendedName>
        <fullName evidence="7">C2H2-type domain-containing protein</fullName>
    </recommendedName>
</protein>
<reference evidence="8" key="1">
    <citation type="submission" date="2020-11" db="EMBL/GenBank/DDBJ databases">
        <authorList>
            <person name="Tran Van P."/>
        </authorList>
    </citation>
    <scope>NUCLEOTIDE SEQUENCE</scope>
</reference>
<keyword evidence="1" id="KW-0479">Metal-binding</keyword>
<feature type="domain" description="C2H2-type" evidence="7">
    <location>
        <begin position="246"/>
        <end position="275"/>
    </location>
</feature>
<feature type="compositionally biased region" description="Basic residues" evidence="6">
    <location>
        <begin position="29"/>
        <end position="38"/>
    </location>
</feature>
<dbReference type="EMBL" id="CAJPIZ010003654">
    <property type="protein sequence ID" value="CAG2106629.1"/>
    <property type="molecule type" value="Genomic_DNA"/>
</dbReference>
<sequence length="310" mass="35886">KQHFRQLSLRLDQLSDKQTHQTIESQKPQQKRVYKKRKTSEIVVKREDNDFGEEVVTNNEDSDQTKATQKKITKTLAKVVKQTASDLNDNTITAKDTGEDKSWTPSTTTTTKSGYKTGRRRRPKHTYRLLNARPYRCDRCDYRSKTTSTLRVHQSSHDNPMTAAQRQRRADIERRCRIAGTGQYRCAEIGCGREYKDYDAIRSHIKGVHETVPTHACHYPSCGKVLKTKHSLSVHITQVHTRERPFRCPHDGCDGRFPNQNQLDIHMSVHQTERRFRCDHEGCGKSFKTNIHLKAHKVGPADGEVHCRWL</sequence>
<dbReference type="PANTHER" id="PTHR19818">
    <property type="entry name" value="ZINC FINGER PROTEIN ZIC AND GLI"/>
    <property type="match status" value="1"/>
</dbReference>
<dbReference type="PANTHER" id="PTHR19818:SF139">
    <property type="entry name" value="PAIR-RULE PROTEIN ODD-PAIRED"/>
    <property type="match status" value="1"/>
</dbReference>
<dbReference type="GO" id="GO:0005634">
    <property type="term" value="C:nucleus"/>
    <property type="evidence" value="ECO:0007669"/>
    <property type="project" value="UniProtKB-ARBA"/>
</dbReference>
<evidence type="ECO:0000256" key="2">
    <source>
        <dbReference type="ARBA" id="ARBA00022737"/>
    </source>
</evidence>
<dbReference type="InterPro" id="IPR013087">
    <property type="entry name" value="Znf_C2H2_type"/>
</dbReference>
<feature type="non-terminal residue" evidence="8">
    <location>
        <position position="1"/>
    </location>
</feature>
<dbReference type="Gene3D" id="3.30.160.60">
    <property type="entry name" value="Classic Zinc Finger"/>
    <property type="match status" value="4"/>
</dbReference>
<dbReference type="EMBL" id="OC858229">
    <property type="protein sequence ID" value="CAD7626199.1"/>
    <property type="molecule type" value="Genomic_DNA"/>
</dbReference>
<dbReference type="GO" id="GO:0008270">
    <property type="term" value="F:zinc ion binding"/>
    <property type="evidence" value="ECO:0007669"/>
    <property type="project" value="UniProtKB-KW"/>
</dbReference>
<accession>A0A7R9KN73</accession>
<dbReference type="SMART" id="SM00355">
    <property type="entry name" value="ZnF_C2H2"/>
    <property type="match status" value="5"/>
</dbReference>
<dbReference type="OrthoDB" id="6365676at2759"/>
<proteinExistence type="predicted"/>
<dbReference type="PROSITE" id="PS00028">
    <property type="entry name" value="ZINC_FINGER_C2H2_1"/>
    <property type="match status" value="3"/>
</dbReference>
<dbReference type="GO" id="GO:0000981">
    <property type="term" value="F:DNA-binding transcription factor activity, RNA polymerase II-specific"/>
    <property type="evidence" value="ECO:0007669"/>
    <property type="project" value="TreeGrafter"/>
</dbReference>
<keyword evidence="9" id="KW-1185">Reference proteome</keyword>
<dbReference type="FunFam" id="3.30.160.60:FF:000072">
    <property type="entry name" value="zinc finger protein 143 isoform X1"/>
    <property type="match status" value="1"/>
</dbReference>
<evidence type="ECO:0000256" key="5">
    <source>
        <dbReference type="PROSITE-ProRule" id="PRU00042"/>
    </source>
</evidence>
<dbReference type="GO" id="GO:0045944">
    <property type="term" value="P:positive regulation of transcription by RNA polymerase II"/>
    <property type="evidence" value="ECO:0007669"/>
    <property type="project" value="UniProtKB-ARBA"/>
</dbReference>
<dbReference type="PROSITE" id="PS50157">
    <property type="entry name" value="ZINC_FINGER_C2H2_2"/>
    <property type="match status" value="5"/>
</dbReference>
<organism evidence="8">
    <name type="scientific">Medioppia subpectinata</name>
    <dbReference type="NCBI Taxonomy" id="1979941"/>
    <lineage>
        <taxon>Eukaryota</taxon>
        <taxon>Metazoa</taxon>
        <taxon>Ecdysozoa</taxon>
        <taxon>Arthropoda</taxon>
        <taxon>Chelicerata</taxon>
        <taxon>Arachnida</taxon>
        <taxon>Acari</taxon>
        <taxon>Acariformes</taxon>
        <taxon>Sarcoptiformes</taxon>
        <taxon>Oribatida</taxon>
        <taxon>Brachypylina</taxon>
        <taxon>Oppioidea</taxon>
        <taxon>Oppiidae</taxon>
        <taxon>Medioppia</taxon>
    </lineage>
</organism>
<evidence type="ECO:0000259" key="7">
    <source>
        <dbReference type="PROSITE" id="PS50157"/>
    </source>
</evidence>
<evidence type="ECO:0000256" key="3">
    <source>
        <dbReference type="ARBA" id="ARBA00022771"/>
    </source>
</evidence>
<feature type="region of interest" description="Disordered" evidence="6">
    <location>
        <begin position="16"/>
        <end position="38"/>
    </location>
</feature>
<evidence type="ECO:0000256" key="6">
    <source>
        <dbReference type="SAM" id="MobiDB-lite"/>
    </source>
</evidence>
<keyword evidence="4" id="KW-0862">Zinc</keyword>
<keyword evidence="2" id="KW-0677">Repeat</keyword>
<evidence type="ECO:0000256" key="1">
    <source>
        <dbReference type="ARBA" id="ARBA00022723"/>
    </source>
</evidence>
<feature type="compositionally biased region" description="Polar residues" evidence="6">
    <location>
        <begin position="149"/>
        <end position="165"/>
    </location>
</feature>
<feature type="region of interest" description="Disordered" evidence="6">
    <location>
        <begin position="90"/>
        <end position="122"/>
    </location>
</feature>
<feature type="domain" description="C2H2-type" evidence="7">
    <location>
        <begin position="276"/>
        <end position="306"/>
    </location>
</feature>
<feature type="domain" description="C2H2-type" evidence="7">
    <location>
        <begin position="184"/>
        <end position="209"/>
    </location>
</feature>
<evidence type="ECO:0000313" key="9">
    <source>
        <dbReference type="Proteomes" id="UP000759131"/>
    </source>
</evidence>
<dbReference type="Proteomes" id="UP000759131">
    <property type="component" value="Unassembled WGS sequence"/>
</dbReference>
<keyword evidence="3 5" id="KW-0863">Zinc-finger</keyword>
<name>A0A7R9KN73_9ACAR</name>
<gene>
    <name evidence="8" type="ORF">OSB1V03_LOCUS6632</name>
</gene>
<dbReference type="FunFam" id="3.30.160.60:FF:000446">
    <property type="entry name" value="Zinc finger protein"/>
    <property type="match status" value="1"/>
</dbReference>
<dbReference type="SUPFAM" id="SSF57667">
    <property type="entry name" value="beta-beta-alpha zinc fingers"/>
    <property type="match status" value="3"/>
</dbReference>
<evidence type="ECO:0000256" key="4">
    <source>
        <dbReference type="ARBA" id="ARBA00022833"/>
    </source>
</evidence>
<dbReference type="Pfam" id="PF00096">
    <property type="entry name" value="zf-C2H2"/>
    <property type="match status" value="1"/>
</dbReference>
<feature type="domain" description="C2H2-type" evidence="7">
    <location>
        <begin position="215"/>
        <end position="245"/>
    </location>
</feature>
<feature type="compositionally biased region" description="Low complexity" evidence="6">
    <location>
        <begin position="104"/>
        <end position="116"/>
    </location>
</feature>
<dbReference type="InterPro" id="IPR050329">
    <property type="entry name" value="GLI_C2H2-zinc-finger"/>
</dbReference>
<feature type="region of interest" description="Disordered" evidence="6">
    <location>
        <begin position="149"/>
        <end position="168"/>
    </location>
</feature>
<evidence type="ECO:0000313" key="8">
    <source>
        <dbReference type="EMBL" id="CAD7626199.1"/>
    </source>
</evidence>
<dbReference type="AlphaFoldDB" id="A0A7R9KN73"/>
<dbReference type="GO" id="GO:0000978">
    <property type="term" value="F:RNA polymerase II cis-regulatory region sequence-specific DNA binding"/>
    <property type="evidence" value="ECO:0007669"/>
    <property type="project" value="TreeGrafter"/>
</dbReference>
<dbReference type="InterPro" id="IPR036236">
    <property type="entry name" value="Znf_C2H2_sf"/>
</dbReference>
<feature type="domain" description="C2H2-type" evidence="7">
    <location>
        <begin position="135"/>
        <end position="162"/>
    </location>
</feature>